<dbReference type="GO" id="GO:0032259">
    <property type="term" value="P:methylation"/>
    <property type="evidence" value="ECO:0007669"/>
    <property type="project" value="UniProtKB-KW"/>
</dbReference>
<organism evidence="4 5">
    <name type="scientific">Alteraurantiacibacter aquimixticola</name>
    <dbReference type="NCBI Taxonomy" id="2489173"/>
    <lineage>
        <taxon>Bacteria</taxon>
        <taxon>Pseudomonadati</taxon>
        <taxon>Pseudomonadota</taxon>
        <taxon>Alphaproteobacteria</taxon>
        <taxon>Sphingomonadales</taxon>
        <taxon>Erythrobacteraceae</taxon>
        <taxon>Alteraurantiacibacter</taxon>
    </lineage>
</organism>
<keyword evidence="2 4" id="KW-0808">Transferase</keyword>
<reference evidence="4 5" key="1">
    <citation type="submission" date="2019-04" db="EMBL/GenBank/DDBJ databases">
        <title>Altererythrobacter aquimixticola sp. nov., isolated from sediment of junction between the ocean and a freshwater spring.</title>
        <authorList>
            <person name="Yoon J.-H."/>
        </authorList>
    </citation>
    <scope>NUCLEOTIDE SEQUENCE [LARGE SCALE GENOMIC DNA]</scope>
    <source>
        <strain evidence="4 5">SSKS-13</strain>
    </source>
</reference>
<dbReference type="Pfam" id="PF13489">
    <property type="entry name" value="Methyltransf_23"/>
    <property type="match status" value="1"/>
</dbReference>
<dbReference type="PANTHER" id="PTHR43464:SF19">
    <property type="entry name" value="UBIQUINONE BIOSYNTHESIS O-METHYLTRANSFERASE, MITOCHONDRIAL"/>
    <property type="match status" value="1"/>
</dbReference>
<dbReference type="EMBL" id="SSHH01000002">
    <property type="protein sequence ID" value="TIX50368.1"/>
    <property type="molecule type" value="Genomic_DNA"/>
</dbReference>
<keyword evidence="1 4" id="KW-0489">Methyltransferase</keyword>
<protein>
    <submittedName>
        <fullName evidence="4">Class I SAM-dependent methyltransferase</fullName>
    </submittedName>
</protein>
<sequence length="207" mass="22950">MSEAAQPPRAEIDGATRDFYQTKAREWAEAFPYEFSKFLDPFLAQLPPGAEVLELGCGDGRDGARMEAQGFTVDATDGTPAMAALAEEKLGRPARHMEFGDLKAEAAYDAVWAHASLHHQPLVGLADVLARIHRAMRPGALFFANYKLGDGEHRDSFGRLYNFPPRAELMALYAAQDWEILEAHDYKDGGLDKVLRDWIAITVRKSA</sequence>
<evidence type="ECO:0000256" key="1">
    <source>
        <dbReference type="ARBA" id="ARBA00022603"/>
    </source>
</evidence>
<dbReference type="GO" id="GO:0008168">
    <property type="term" value="F:methyltransferase activity"/>
    <property type="evidence" value="ECO:0007669"/>
    <property type="project" value="UniProtKB-KW"/>
</dbReference>
<keyword evidence="3" id="KW-0949">S-adenosyl-L-methionine</keyword>
<dbReference type="OrthoDB" id="9804312at2"/>
<dbReference type="Proteomes" id="UP000309389">
    <property type="component" value="Unassembled WGS sequence"/>
</dbReference>
<dbReference type="CDD" id="cd02440">
    <property type="entry name" value="AdoMet_MTases"/>
    <property type="match status" value="1"/>
</dbReference>
<evidence type="ECO:0000313" key="5">
    <source>
        <dbReference type="Proteomes" id="UP000309389"/>
    </source>
</evidence>
<dbReference type="SUPFAM" id="SSF53335">
    <property type="entry name" value="S-adenosyl-L-methionine-dependent methyltransferases"/>
    <property type="match status" value="1"/>
</dbReference>
<keyword evidence="5" id="KW-1185">Reference proteome</keyword>
<gene>
    <name evidence="4" type="ORF">E5222_08810</name>
</gene>
<comment type="caution">
    <text evidence="4">The sequence shown here is derived from an EMBL/GenBank/DDBJ whole genome shotgun (WGS) entry which is preliminary data.</text>
</comment>
<dbReference type="AlphaFoldDB" id="A0A4T3F4D6"/>
<evidence type="ECO:0000256" key="3">
    <source>
        <dbReference type="ARBA" id="ARBA00022691"/>
    </source>
</evidence>
<name>A0A4T3F4D6_9SPHN</name>
<evidence type="ECO:0000313" key="4">
    <source>
        <dbReference type="EMBL" id="TIX50368.1"/>
    </source>
</evidence>
<evidence type="ECO:0000256" key="2">
    <source>
        <dbReference type="ARBA" id="ARBA00022679"/>
    </source>
</evidence>
<dbReference type="PANTHER" id="PTHR43464">
    <property type="entry name" value="METHYLTRANSFERASE"/>
    <property type="match status" value="1"/>
</dbReference>
<dbReference type="InterPro" id="IPR029063">
    <property type="entry name" value="SAM-dependent_MTases_sf"/>
</dbReference>
<accession>A0A4T3F4D6</accession>
<proteinExistence type="predicted"/>
<dbReference type="RefSeq" id="WP_136693387.1">
    <property type="nucleotide sequence ID" value="NZ_SSHH01000002.1"/>
</dbReference>
<dbReference type="Gene3D" id="3.40.50.150">
    <property type="entry name" value="Vaccinia Virus protein VP39"/>
    <property type="match status" value="1"/>
</dbReference>